<evidence type="ECO:0000256" key="1">
    <source>
        <dbReference type="ARBA" id="ARBA00004651"/>
    </source>
</evidence>
<evidence type="ECO:0000256" key="6">
    <source>
        <dbReference type="ARBA" id="ARBA00023136"/>
    </source>
</evidence>
<feature type="transmembrane region" description="Helical" evidence="7">
    <location>
        <begin position="278"/>
        <end position="303"/>
    </location>
</feature>
<comment type="subcellular location">
    <subcellularLocation>
        <location evidence="1">Cell membrane</location>
        <topology evidence="1">Multi-pass membrane protein</topology>
    </subcellularLocation>
</comment>
<feature type="transmembrane region" description="Helical" evidence="7">
    <location>
        <begin position="315"/>
        <end position="335"/>
    </location>
</feature>
<evidence type="ECO:0000256" key="7">
    <source>
        <dbReference type="SAM" id="Phobius"/>
    </source>
</evidence>
<feature type="transmembrane region" description="Helical" evidence="7">
    <location>
        <begin position="445"/>
        <end position="466"/>
    </location>
</feature>
<dbReference type="EMBL" id="WJKJ01000300">
    <property type="protein sequence ID" value="MBD3365333.1"/>
    <property type="molecule type" value="Genomic_DNA"/>
</dbReference>
<dbReference type="PANTHER" id="PTHR43266:SF10">
    <property type="entry name" value="BACILYSIN EXPORTER BACE-RELATED"/>
    <property type="match status" value="1"/>
</dbReference>
<comment type="caution">
    <text evidence="8">The sequence shown here is derived from an EMBL/GenBank/DDBJ whole genome shotgun (WGS) entry which is preliminary data.</text>
</comment>
<feature type="transmembrane region" description="Helical" evidence="7">
    <location>
        <begin position="114"/>
        <end position="137"/>
    </location>
</feature>
<feature type="transmembrane region" description="Helical" evidence="7">
    <location>
        <begin position="84"/>
        <end position="107"/>
    </location>
</feature>
<gene>
    <name evidence="8" type="ORF">GF359_08980</name>
</gene>
<accession>A0A9D5KAJ5</accession>
<evidence type="ECO:0000256" key="3">
    <source>
        <dbReference type="ARBA" id="ARBA00022475"/>
    </source>
</evidence>
<evidence type="ECO:0000313" key="9">
    <source>
        <dbReference type="Proteomes" id="UP000630660"/>
    </source>
</evidence>
<dbReference type="AlphaFoldDB" id="A0A9D5KAJ5"/>
<sequence length="476" mass="51967">MKITSLRCEEIVDQRTEADLKEPAAESFRDELADIGRSGKGLFKNRGFRLFSASQGASLLGDKLGYIALIEMVRARFPETSSQVLATVMIVMSLPTLVFGPFFLMLVDRMKRKTVLIISDVVRLAVTIGGPLVIMFVPGVPVYWALMIILLIFFTFTFTFNSVRLSIVPDIVRNKEHLHGANSFLNFLNRISVLVGITGGSFLVVLPLWEKLGIEGWSSGFFADGLTFAVSAVALLLLRVKSHLLPARKQSLGEATEKISGGFRAMGEVLKFIFRNPVVLAGILSIIQFGVFNTAMLVLIVPIVQTHLGLGTQGVGILGLAVGLGFIVGSALYGFFGKRIPKTHLIFISYGMIGVSMGAVAILPLIGLAQAGRFYIYIYMGVVAFLAGILYHTINTAHDTLIHEEVPGFIRGRIFSAREWLYNFSLVGTALLLGGTAYLAHPFFLTGMCGLFFGLTCLVGMIYVWAKIGKDNNGYD</sequence>
<dbReference type="CDD" id="cd06173">
    <property type="entry name" value="MFS_MefA_like"/>
    <property type="match status" value="1"/>
</dbReference>
<feature type="transmembrane region" description="Helical" evidence="7">
    <location>
        <begin position="374"/>
        <end position="394"/>
    </location>
</feature>
<keyword evidence="5 7" id="KW-1133">Transmembrane helix</keyword>
<dbReference type="GO" id="GO:0022857">
    <property type="term" value="F:transmembrane transporter activity"/>
    <property type="evidence" value="ECO:0007669"/>
    <property type="project" value="InterPro"/>
</dbReference>
<keyword evidence="3" id="KW-1003">Cell membrane</keyword>
<feature type="transmembrane region" description="Helical" evidence="7">
    <location>
        <begin position="187"/>
        <end position="209"/>
    </location>
</feature>
<evidence type="ECO:0000256" key="2">
    <source>
        <dbReference type="ARBA" id="ARBA00022448"/>
    </source>
</evidence>
<reference evidence="8" key="1">
    <citation type="submission" date="2019-11" db="EMBL/GenBank/DDBJ databases">
        <title>Microbial mats filling the niche in hypersaline microbial mats.</title>
        <authorList>
            <person name="Wong H.L."/>
            <person name="Macleod F.I."/>
            <person name="White R.A. III"/>
            <person name="Burns B.P."/>
        </authorList>
    </citation>
    <scope>NUCLEOTIDE SEQUENCE</scope>
    <source>
        <strain evidence="8">Bin_327</strain>
    </source>
</reference>
<feature type="transmembrane region" description="Helical" evidence="7">
    <location>
        <begin position="420"/>
        <end position="439"/>
    </location>
</feature>
<keyword evidence="6 7" id="KW-0472">Membrane</keyword>
<feature type="transmembrane region" description="Helical" evidence="7">
    <location>
        <begin position="143"/>
        <end position="167"/>
    </location>
</feature>
<keyword evidence="4 7" id="KW-0812">Transmembrane</keyword>
<name>A0A9D5KAJ5_UNCW3</name>
<dbReference type="GO" id="GO:0005886">
    <property type="term" value="C:plasma membrane"/>
    <property type="evidence" value="ECO:0007669"/>
    <property type="project" value="UniProtKB-SubCell"/>
</dbReference>
<dbReference type="SUPFAM" id="SSF103473">
    <property type="entry name" value="MFS general substrate transporter"/>
    <property type="match status" value="1"/>
</dbReference>
<evidence type="ECO:0000256" key="5">
    <source>
        <dbReference type="ARBA" id="ARBA00022989"/>
    </source>
</evidence>
<dbReference type="Pfam" id="PF07690">
    <property type="entry name" value="MFS_1"/>
    <property type="match status" value="1"/>
</dbReference>
<feature type="transmembrane region" description="Helical" evidence="7">
    <location>
        <begin position="347"/>
        <end position="368"/>
    </location>
</feature>
<organism evidence="8 9">
    <name type="scientific">candidate division WOR-3 bacterium</name>
    <dbReference type="NCBI Taxonomy" id="2052148"/>
    <lineage>
        <taxon>Bacteria</taxon>
        <taxon>Bacteria division WOR-3</taxon>
    </lineage>
</organism>
<protein>
    <submittedName>
        <fullName evidence="8">MFS transporter</fullName>
    </submittedName>
</protein>
<proteinExistence type="predicted"/>
<dbReference type="Gene3D" id="1.20.1250.20">
    <property type="entry name" value="MFS general substrate transporter like domains"/>
    <property type="match status" value="1"/>
</dbReference>
<dbReference type="InterPro" id="IPR011701">
    <property type="entry name" value="MFS"/>
</dbReference>
<evidence type="ECO:0000313" key="8">
    <source>
        <dbReference type="EMBL" id="MBD3365333.1"/>
    </source>
</evidence>
<dbReference type="Proteomes" id="UP000630660">
    <property type="component" value="Unassembled WGS sequence"/>
</dbReference>
<evidence type="ECO:0000256" key="4">
    <source>
        <dbReference type="ARBA" id="ARBA00022692"/>
    </source>
</evidence>
<feature type="transmembrane region" description="Helical" evidence="7">
    <location>
        <begin position="221"/>
        <end position="240"/>
    </location>
</feature>
<dbReference type="PANTHER" id="PTHR43266">
    <property type="entry name" value="MACROLIDE-EFFLUX PROTEIN"/>
    <property type="match status" value="1"/>
</dbReference>
<dbReference type="InterPro" id="IPR036259">
    <property type="entry name" value="MFS_trans_sf"/>
</dbReference>
<keyword evidence="2" id="KW-0813">Transport</keyword>